<comment type="caution">
    <text evidence="2">The sequence shown here is derived from an EMBL/GenBank/DDBJ whole genome shotgun (WGS) entry which is preliminary data.</text>
</comment>
<evidence type="ECO:0000313" key="3">
    <source>
        <dbReference type="Proteomes" id="UP000184267"/>
    </source>
</evidence>
<evidence type="ECO:0000313" key="2">
    <source>
        <dbReference type="EMBL" id="OJT15317.1"/>
    </source>
</evidence>
<evidence type="ECO:0000256" key="1">
    <source>
        <dbReference type="SAM" id="MobiDB-lite"/>
    </source>
</evidence>
<reference evidence="2 3" key="1">
    <citation type="submission" date="2016-10" db="EMBL/GenBank/DDBJ databases">
        <title>Genome sequence of the basidiomycete white-rot fungus Trametes pubescens.</title>
        <authorList>
            <person name="Makela M.R."/>
            <person name="Granchi Z."/>
            <person name="Peng M."/>
            <person name="De Vries R.P."/>
            <person name="Grigoriev I."/>
            <person name="Riley R."/>
            <person name="Hilden K."/>
        </authorList>
    </citation>
    <scope>NUCLEOTIDE SEQUENCE [LARGE SCALE GENOMIC DNA]</scope>
    <source>
        <strain evidence="2 3">FBCC735</strain>
    </source>
</reference>
<dbReference type="AlphaFoldDB" id="A0A1M2W644"/>
<keyword evidence="3" id="KW-1185">Reference proteome</keyword>
<sequence>MVSADVGISTGTSEDDNNIDDDDDRIVSLEFHISPETLDSDSVFRNHWGCSA</sequence>
<protein>
    <submittedName>
        <fullName evidence="2">Uncharacterized protein</fullName>
    </submittedName>
</protein>
<gene>
    <name evidence="2" type="ORF">TRAPUB_8113</name>
</gene>
<name>A0A1M2W644_TRAPU</name>
<dbReference type="EMBL" id="MNAD01000184">
    <property type="protein sequence ID" value="OJT15317.1"/>
    <property type="molecule type" value="Genomic_DNA"/>
</dbReference>
<feature type="compositionally biased region" description="Acidic residues" evidence="1">
    <location>
        <begin position="13"/>
        <end position="23"/>
    </location>
</feature>
<dbReference type="Proteomes" id="UP000184267">
    <property type="component" value="Unassembled WGS sequence"/>
</dbReference>
<accession>A0A1M2W644</accession>
<organism evidence="2 3">
    <name type="scientific">Trametes pubescens</name>
    <name type="common">White-rot fungus</name>
    <dbReference type="NCBI Taxonomy" id="154538"/>
    <lineage>
        <taxon>Eukaryota</taxon>
        <taxon>Fungi</taxon>
        <taxon>Dikarya</taxon>
        <taxon>Basidiomycota</taxon>
        <taxon>Agaricomycotina</taxon>
        <taxon>Agaricomycetes</taxon>
        <taxon>Polyporales</taxon>
        <taxon>Polyporaceae</taxon>
        <taxon>Trametes</taxon>
    </lineage>
</organism>
<proteinExistence type="predicted"/>
<feature type="region of interest" description="Disordered" evidence="1">
    <location>
        <begin position="1"/>
        <end position="23"/>
    </location>
</feature>